<organism evidence="2">
    <name type="scientific">Cacopsylla melanoneura</name>
    <dbReference type="NCBI Taxonomy" id="428564"/>
    <lineage>
        <taxon>Eukaryota</taxon>
        <taxon>Metazoa</taxon>
        <taxon>Ecdysozoa</taxon>
        <taxon>Arthropoda</taxon>
        <taxon>Hexapoda</taxon>
        <taxon>Insecta</taxon>
        <taxon>Pterygota</taxon>
        <taxon>Neoptera</taxon>
        <taxon>Paraneoptera</taxon>
        <taxon>Hemiptera</taxon>
        <taxon>Sternorrhyncha</taxon>
        <taxon>Psylloidea</taxon>
        <taxon>Psyllidae</taxon>
        <taxon>Psyllinae</taxon>
        <taxon>Cacopsylla</taxon>
    </lineage>
</organism>
<feature type="region of interest" description="Disordered" evidence="1">
    <location>
        <begin position="1"/>
        <end position="117"/>
    </location>
</feature>
<dbReference type="EMBL" id="HBUF01389463">
    <property type="protein sequence ID" value="CAG6733338.1"/>
    <property type="molecule type" value="Transcribed_RNA"/>
</dbReference>
<name>A0A8D8YR54_9HEMI</name>
<dbReference type="EMBL" id="HBUF01389462">
    <property type="protein sequence ID" value="CAG6733335.1"/>
    <property type="molecule type" value="Transcribed_RNA"/>
</dbReference>
<evidence type="ECO:0000256" key="1">
    <source>
        <dbReference type="SAM" id="MobiDB-lite"/>
    </source>
</evidence>
<reference evidence="2" key="1">
    <citation type="submission" date="2021-05" db="EMBL/GenBank/DDBJ databases">
        <authorList>
            <person name="Alioto T."/>
            <person name="Alioto T."/>
            <person name="Gomez Garrido J."/>
        </authorList>
    </citation>
    <scope>NUCLEOTIDE SEQUENCE</scope>
</reference>
<proteinExistence type="predicted"/>
<sequence>MAEQLQELCGSAAQVLRGRDDQSPQTKKVSEQQATVLSQEWQRVTRPRRNGAAAAHDGGGRTAETSGCGPQGGQTARYPRSGVPEQAETPCGYQWSFTRAGQRPLPPLAQCDDVTTG</sequence>
<protein>
    <submittedName>
        <fullName evidence="2">Uncharacterized protein</fullName>
    </submittedName>
</protein>
<feature type="compositionally biased region" description="Polar residues" evidence="1">
    <location>
        <begin position="23"/>
        <end position="42"/>
    </location>
</feature>
<accession>A0A8D8YR54</accession>
<evidence type="ECO:0000313" key="2">
    <source>
        <dbReference type="EMBL" id="CAG6733338.1"/>
    </source>
</evidence>
<dbReference type="AlphaFoldDB" id="A0A8D8YR54"/>